<dbReference type="AlphaFoldDB" id="A0A8S1QHF3"/>
<protein>
    <submittedName>
        <fullName evidence="1">Uncharacterized protein</fullName>
    </submittedName>
</protein>
<dbReference type="Proteomes" id="UP000688137">
    <property type="component" value="Unassembled WGS sequence"/>
</dbReference>
<comment type="caution">
    <text evidence="1">The sequence shown here is derived from an EMBL/GenBank/DDBJ whole genome shotgun (WGS) entry which is preliminary data.</text>
</comment>
<organism evidence="1 2">
    <name type="scientific">Paramecium primaurelia</name>
    <dbReference type="NCBI Taxonomy" id="5886"/>
    <lineage>
        <taxon>Eukaryota</taxon>
        <taxon>Sar</taxon>
        <taxon>Alveolata</taxon>
        <taxon>Ciliophora</taxon>
        <taxon>Intramacronucleata</taxon>
        <taxon>Oligohymenophorea</taxon>
        <taxon>Peniculida</taxon>
        <taxon>Parameciidae</taxon>
        <taxon>Paramecium</taxon>
    </lineage>
</organism>
<dbReference type="OMA" id="IECDQEY"/>
<accession>A0A8S1QHF3</accession>
<evidence type="ECO:0000313" key="2">
    <source>
        <dbReference type="Proteomes" id="UP000688137"/>
    </source>
</evidence>
<name>A0A8S1QHF3_PARPR</name>
<gene>
    <name evidence="1" type="ORF">PPRIM_AZ9-3.1.T1610072</name>
</gene>
<dbReference type="EMBL" id="CAJJDM010000166">
    <property type="protein sequence ID" value="CAD8114786.1"/>
    <property type="molecule type" value="Genomic_DNA"/>
</dbReference>
<keyword evidence="2" id="KW-1185">Reference proteome</keyword>
<proteinExistence type="predicted"/>
<sequence>MIKTIEILIIFNKESIKQSMIQEDLIFCFINDFIYILNYKQKKLAASGMDNGQIINFQDFNEIECDKEYMAFTFSNNNKKLKNYEKALEKFKSSIQQGFFYINSNFDFFNLTTSYDGILIDDQNNKIEVIDESIIGTQLVLKKDKTQLLNDRKRHLINIDPYSYKVGVRIEEKIPDKNSHLNKIDQLIKEEKNKTKKKNLQKKQ</sequence>
<reference evidence="1" key="1">
    <citation type="submission" date="2021-01" db="EMBL/GenBank/DDBJ databases">
        <authorList>
            <consortium name="Genoscope - CEA"/>
            <person name="William W."/>
        </authorList>
    </citation>
    <scope>NUCLEOTIDE SEQUENCE</scope>
</reference>
<evidence type="ECO:0000313" key="1">
    <source>
        <dbReference type="EMBL" id="CAD8114786.1"/>
    </source>
</evidence>